<proteinExistence type="predicted"/>
<gene>
    <name evidence="1" type="ORF">I6E12_09575</name>
</gene>
<evidence type="ECO:0000313" key="1">
    <source>
        <dbReference type="EMBL" id="MCF2564360.1"/>
    </source>
</evidence>
<accession>A0ABS9CGY6</accession>
<reference evidence="1 2" key="1">
    <citation type="submission" date="2020-12" db="EMBL/GenBank/DDBJ databases">
        <title>Whole genome sequences of gut porcine anaerobes.</title>
        <authorList>
            <person name="Kubasova T."/>
            <person name="Jahodarova E."/>
            <person name="Rychlik I."/>
        </authorList>
    </citation>
    <scope>NUCLEOTIDE SEQUENCE [LARGE SCALE GENOMIC DNA]</scope>
    <source>
        <strain evidence="1 2">An925</strain>
    </source>
</reference>
<dbReference type="EMBL" id="JADYTN010000022">
    <property type="protein sequence ID" value="MCF2564360.1"/>
    <property type="molecule type" value="Genomic_DNA"/>
</dbReference>
<dbReference type="RefSeq" id="WP_301638403.1">
    <property type="nucleotide sequence ID" value="NZ_JADYTN010000022.1"/>
</dbReference>
<dbReference type="SUPFAM" id="SSF160925">
    <property type="entry name" value="PG1388-like"/>
    <property type="match status" value="1"/>
</dbReference>
<name>A0ABS9CGY6_9BACT</name>
<organism evidence="1 2">
    <name type="scientific">Xylanibacter brevis</name>
    <dbReference type="NCBI Taxonomy" id="83231"/>
    <lineage>
        <taxon>Bacteria</taxon>
        <taxon>Pseudomonadati</taxon>
        <taxon>Bacteroidota</taxon>
        <taxon>Bacteroidia</taxon>
        <taxon>Bacteroidales</taxon>
        <taxon>Prevotellaceae</taxon>
        <taxon>Xylanibacter</taxon>
    </lineage>
</organism>
<sequence>MRKIIILGILILTTFAAEAQNMMKDVFLSMPKSLTPELTENNRLDMVDFIESKMKARVDNLLDGHSELLMLNNKAFSLQISETLRYDVRLLLADGDSIICLVATYGKDAPESNVTFYKASWEPIPSSQLITLPQQMYVASFVSPDNSDLQIIYSQALNPVAMEGQKNEKEIAVMLKWNGKRFNES</sequence>
<keyword evidence="2" id="KW-1185">Reference proteome</keyword>
<evidence type="ECO:0000313" key="2">
    <source>
        <dbReference type="Proteomes" id="UP001200470"/>
    </source>
</evidence>
<dbReference type="Pfam" id="PF11644">
    <property type="entry name" value="DUF3256"/>
    <property type="match status" value="1"/>
</dbReference>
<dbReference type="InterPro" id="IPR021670">
    <property type="entry name" value="DUF3256"/>
</dbReference>
<dbReference type="Proteomes" id="UP001200470">
    <property type="component" value="Unassembled WGS sequence"/>
</dbReference>
<protein>
    <submittedName>
        <fullName evidence="1">DUF3256 family protein</fullName>
    </submittedName>
</protein>
<comment type="caution">
    <text evidence="1">The sequence shown here is derived from an EMBL/GenBank/DDBJ whole genome shotgun (WGS) entry which is preliminary data.</text>
</comment>